<name>A0A6A3LLK5_9STRA</name>
<dbReference type="AlphaFoldDB" id="A0A6A3LLK5"/>
<evidence type="ECO:0000259" key="1">
    <source>
        <dbReference type="Pfam" id="PF26605"/>
    </source>
</evidence>
<dbReference type="Pfam" id="PF26605">
    <property type="entry name" value="WLGC"/>
    <property type="match status" value="1"/>
</dbReference>
<evidence type="ECO:0000313" key="2">
    <source>
        <dbReference type="EMBL" id="KAE9020272.1"/>
    </source>
</evidence>
<reference evidence="2 3" key="1">
    <citation type="submission" date="2018-09" db="EMBL/GenBank/DDBJ databases">
        <title>Genomic investigation of the strawberry pathogen Phytophthora fragariae indicates pathogenicity is determined by transcriptional variation in three key races.</title>
        <authorList>
            <person name="Adams T.M."/>
            <person name="Armitage A.D."/>
            <person name="Sobczyk M.K."/>
            <person name="Bates H.J."/>
            <person name="Dunwell J.M."/>
            <person name="Nellist C.F."/>
            <person name="Harrison R.J."/>
        </authorList>
    </citation>
    <scope>NUCLEOTIDE SEQUENCE [LARGE SCALE GENOMIC DNA]</scope>
    <source>
        <strain evidence="2 3">SCRP249</strain>
    </source>
</reference>
<gene>
    <name evidence="2" type="ORF">PR001_g13645</name>
</gene>
<organism evidence="2 3">
    <name type="scientific">Phytophthora rubi</name>
    <dbReference type="NCBI Taxonomy" id="129364"/>
    <lineage>
        <taxon>Eukaryota</taxon>
        <taxon>Sar</taxon>
        <taxon>Stramenopiles</taxon>
        <taxon>Oomycota</taxon>
        <taxon>Peronosporomycetes</taxon>
        <taxon>Peronosporales</taxon>
        <taxon>Peronosporaceae</taxon>
        <taxon>Phytophthora</taxon>
    </lineage>
</organism>
<sequence length="45" mass="5085">MCYSARFMGIACTSNPYPIAMRRRQISEGVGIPCDPRYEAWLGCI</sequence>
<dbReference type="Proteomes" id="UP000429607">
    <property type="component" value="Unassembled WGS sequence"/>
</dbReference>
<protein>
    <recommendedName>
        <fullName evidence="1">WLGC domain-containing protein</fullName>
    </recommendedName>
</protein>
<evidence type="ECO:0000313" key="3">
    <source>
        <dbReference type="Proteomes" id="UP000429607"/>
    </source>
</evidence>
<feature type="domain" description="WLGC" evidence="1">
    <location>
        <begin position="1"/>
        <end position="44"/>
    </location>
</feature>
<dbReference type="InterPro" id="IPR058256">
    <property type="entry name" value="WLGC"/>
</dbReference>
<dbReference type="EMBL" id="QXFV01000944">
    <property type="protein sequence ID" value="KAE9020272.1"/>
    <property type="molecule type" value="Genomic_DNA"/>
</dbReference>
<proteinExistence type="predicted"/>
<comment type="caution">
    <text evidence="2">The sequence shown here is derived from an EMBL/GenBank/DDBJ whole genome shotgun (WGS) entry which is preliminary data.</text>
</comment>
<accession>A0A6A3LLK5</accession>